<evidence type="ECO:0000313" key="1">
    <source>
        <dbReference type="EMBL" id="JAH75691.1"/>
    </source>
</evidence>
<reference evidence="1" key="2">
    <citation type="journal article" date="2015" name="Fish Shellfish Immunol.">
        <title>Early steps in the European eel (Anguilla anguilla)-Vibrio vulnificus interaction in the gills: Role of the RtxA13 toxin.</title>
        <authorList>
            <person name="Callol A."/>
            <person name="Pajuelo D."/>
            <person name="Ebbesson L."/>
            <person name="Teles M."/>
            <person name="MacKenzie S."/>
            <person name="Amaro C."/>
        </authorList>
    </citation>
    <scope>NUCLEOTIDE SEQUENCE</scope>
</reference>
<name>A0A0E9VCE0_ANGAN</name>
<dbReference type="AlphaFoldDB" id="A0A0E9VCE0"/>
<dbReference type="EMBL" id="GBXM01032886">
    <property type="protein sequence ID" value="JAH75691.1"/>
    <property type="molecule type" value="Transcribed_RNA"/>
</dbReference>
<protein>
    <submittedName>
        <fullName evidence="1">Uncharacterized protein</fullName>
    </submittedName>
</protein>
<organism evidence="1">
    <name type="scientific">Anguilla anguilla</name>
    <name type="common">European freshwater eel</name>
    <name type="synonym">Muraena anguilla</name>
    <dbReference type="NCBI Taxonomy" id="7936"/>
    <lineage>
        <taxon>Eukaryota</taxon>
        <taxon>Metazoa</taxon>
        <taxon>Chordata</taxon>
        <taxon>Craniata</taxon>
        <taxon>Vertebrata</taxon>
        <taxon>Euteleostomi</taxon>
        <taxon>Actinopterygii</taxon>
        <taxon>Neopterygii</taxon>
        <taxon>Teleostei</taxon>
        <taxon>Anguilliformes</taxon>
        <taxon>Anguillidae</taxon>
        <taxon>Anguilla</taxon>
    </lineage>
</organism>
<proteinExistence type="predicted"/>
<sequence>MLPYLFVAVIPEHVAHVTLQEVAHASRRPAG</sequence>
<accession>A0A0E9VCE0</accession>
<reference evidence="1" key="1">
    <citation type="submission" date="2014-11" db="EMBL/GenBank/DDBJ databases">
        <authorList>
            <person name="Amaro Gonzalez C."/>
        </authorList>
    </citation>
    <scope>NUCLEOTIDE SEQUENCE</scope>
</reference>